<sequence length="169" mass="18320">MSSRIAPARTDDAEALTDLHLDVWEEAYADLVPADLLAARRAGRDARIERWRNIASAGSSSTLLAWSGDRLVGFSSTSTGRDDDVGLPPLELMALYVRATTYGTGVGPALLDAAIGASDAYLWVLDGNARAIAFYERQGFRFDGVTKPEDVGLERRMVRRSAETRATSV</sequence>
<dbReference type="InterPro" id="IPR000182">
    <property type="entry name" value="GNAT_dom"/>
</dbReference>
<evidence type="ECO:0000259" key="3">
    <source>
        <dbReference type="PROSITE" id="PS51186"/>
    </source>
</evidence>
<gene>
    <name evidence="4" type="ORF">JI751_20650</name>
</gene>
<keyword evidence="1" id="KW-0808">Transferase</keyword>
<evidence type="ECO:0000256" key="2">
    <source>
        <dbReference type="ARBA" id="ARBA00023315"/>
    </source>
</evidence>
<dbReference type="InterPro" id="IPR016181">
    <property type="entry name" value="Acyl_CoA_acyltransferase"/>
</dbReference>
<dbReference type="PANTHER" id="PTHR43877">
    <property type="entry name" value="AMINOALKYLPHOSPHONATE N-ACETYLTRANSFERASE-RELATED-RELATED"/>
    <property type="match status" value="1"/>
</dbReference>
<name>A0ABS1LEB6_9ACTN</name>
<dbReference type="Gene3D" id="3.40.630.30">
    <property type="match status" value="1"/>
</dbReference>
<comment type="caution">
    <text evidence="4">The sequence shown here is derived from an EMBL/GenBank/DDBJ whole genome shotgun (WGS) entry which is preliminary data.</text>
</comment>
<dbReference type="InterPro" id="IPR050832">
    <property type="entry name" value="Bact_Acetyltransf"/>
</dbReference>
<dbReference type="Proteomes" id="UP000636918">
    <property type="component" value="Unassembled WGS sequence"/>
</dbReference>
<organism evidence="4 5">
    <name type="scientific">Nocardioides baculatus</name>
    <dbReference type="NCBI Taxonomy" id="2801337"/>
    <lineage>
        <taxon>Bacteria</taxon>
        <taxon>Bacillati</taxon>
        <taxon>Actinomycetota</taxon>
        <taxon>Actinomycetes</taxon>
        <taxon>Propionibacteriales</taxon>
        <taxon>Nocardioidaceae</taxon>
        <taxon>Nocardioides</taxon>
    </lineage>
</organism>
<reference evidence="4 5" key="1">
    <citation type="submission" date="2021-01" db="EMBL/GenBank/DDBJ databases">
        <title>Genome seq and assembly of Nocardiodes sp. G10.</title>
        <authorList>
            <person name="Chhetri G."/>
        </authorList>
    </citation>
    <scope>NUCLEOTIDE SEQUENCE [LARGE SCALE GENOMIC DNA]</scope>
    <source>
        <strain evidence="4 5">G10</strain>
    </source>
</reference>
<feature type="domain" description="N-acetyltransferase" evidence="3">
    <location>
        <begin position="3"/>
        <end position="158"/>
    </location>
</feature>
<dbReference type="Pfam" id="PF00583">
    <property type="entry name" value="Acetyltransf_1"/>
    <property type="match status" value="1"/>
</dbReference>
<keyword evidence="2" id="KW-0012">Acyltransferase</keyword>
<dbReference type="EMBL" id="JAERSG010000008">
    <property type="protein sequence ID" value="MBL0750041.1"/>
    <property type="molecule type" value="Genomic_DNA"/>
</dbReference>
<dbReference type="PROSITE" id="PS51186">
    <property type="entry name" value="GNAT"/>
    <property type="match status" value="1"/>
</dbReference>
<evidence type="ECO:0000256" key="1">
    <source>
        <dbReference type="ARBA" id="ARBA00022679"/>
    </source>
</evidence>
<accession>A0ABS1LEB6</accession>
<evidence type="ECO:0000313" key="5">
    <source>
        <dbReference type="Proteomes" id="UP000636918"/>
    </source>
</evidence>
<dbReference type="SUPFAM" id="SSF55729">
    <property type="entry name" value="Acyl-CoA N-acyltransferases (Nat)"/>
    <property type="match status" value="1"/>
</dbReference>
<proteinExistence type="predicted"/>
<keyword evidence="5" id="KW-1185">Reference proteome</keyword>
<protein>
    <submittedName>
        <fullName evidence="4">GNAT family N-acetyltransferase</fullName>
    </submittedName>
</protein>
<evidence type="ECO:0000313" key="4">
    <source>
        <dbReference type="EMBL" id="MBL0750041.1"/>
    </source>
</evidence>